<reference evidence="1" key="1">
    <citation type="submission" date="2020-03" db="EMBL/GenBank/DDBJ databases">
        <title>A high-quality chromosome-level genome assembly of a woody plant with both climbing and erect habits, Rhamnella rubrinervis.</title>
        <authorList>
            <person name="Lu Z."/>
            <person name="Yang Y."/>
            <person name="Zhu X."/>
            <person name="Sun Y."/>
        </authorList>
    </citation>
    <scope>NUCLEOTIDE SEQUENCE</scope>
    <source>
        <strain evidence="1">BYM</strain>
        <tissue evidence="1">Leaf</tissue>
    </source>
</reference>
<evidence type="ECO:0000313" key="2">
    <source>
        <dbReference type="Proteomes" id="UP000796880"/>
    </source>
</evidence>
<proteinExistence type="predicted"/>
<protein>
    <submittedName>
        <fullName evidence="1">Uncharacterized protein</fullName>
    </submittedName>
</protein>
<name>A0A8K0E514_9ROSA</name>
<dbReference type="EMBL" id="VOIH02000009">
    <property type="protein sequence ID" value="KAF3436942.1"/>
    <property type="molecule type" value="Genomic_DNA"/>
</dbReference>
<dbReference type="AlphaFoldDB" id="A0A8K0E514"/>
<accession>A0A8K0E514</accession>
<keyword evidence="2" id="KW-1185">Reference proteome</keyword>
<gene>
    <name evidence="1" type="ORF">FNV43_RR19695</name>
</gene>
<organism evidence="1 2">
    <name type="scientific">Rhamnella rubrinervis</name>
    <dbReference type="NCBI Taxonomy" id="2594499"/>
    <lineage>
        <taxon>Eukaryota</taxon>
        <taxon>Viridiplantae</taxon>
        <taxon>Streptophyta</taxon>
        <taxon>Embryophyta</taxon>
        <taxon>Tracheophyta</taxon>
        <taxon>Spermatophyta</taxon>
        <taxon>Magnoliopsida</taxon>
        <taxon>eudicotyledons</taxon>
        <taxon>Gunneridae</taxon>
        <taxon>Pentapetalae</taxon>
        <taxon>rosids</taxon>
        <taxon>fabids</taxon>
        <taxon>Rosales</taxon>
        <taxon>Rhamnaceae</taxon>
        <taxon>rhamnoid group</taxon>
        <taxon>Rhamneae</taxon>
        <taxon>Rhamnella</taxon>
    </lineage>
</organism>
<comment type="caution">
    <text evidence="1">The sequence shown here is derived from an EMBL/GenBank/DDBJ whole genome shotgun (WGS) entry which is preliminary data.</text>
</comment>
<sequence length="191" mass="21902">MIYVSYQVFGLVSKTGDKKFRNLAYPSSLPVILSHQFWQDSTNFVRSTPLLLHLVHISAFFSDSGRHHLVLSDRPSFSEASEDYLLSNAYLKRFCAIPHPFIFIESSSSNQAEYCMWENLLMLAHCSLLTNKVAQAENGSSPFVLIIRGGVVLKIKLEEHRRLDSKLQFKAAIVIELFKFIIRMFIILETK</sequence>
<dbReference type="OrthoDB" id="8062037at2759"/>
<dbReference type="Proteomes" id="UP000796880">
    <property type="component" value="Unassembled WGS sequence"/>
</dbReference>
<evidence type="ECO:0000313" key="1">
    <source>
        <dbReference type="EMBL" id="KAF3436942.1"/>
    </source>
</evidence>